<feature type="transmembrane region" description="Helical" evidence="7">
    <location>
        <begin position="215"/>
        <end position="237"/>
    </location>
</feature>
<evidence type="ECO:0000256" key="1">
    <source>
        <dbReference type="ARBA" id="ARBA00004651"/>
    </source>
</evidence>
<dbReference type="GO" id="GO:0005886">
    <property type="term" value="C:plasma membrane"/>
    <property type="evidence" value="ECO:0007669"/>
    <property type="project" value="UniProtKB-SubCell"/>
</dbReference>
<feature type="transmembrane region" description="Helical" evidence="7">
    <location>
        <begin position="55"/>
        <end position="76"/>
    </location>
</feature>
<evidence type="ECO:0000256" key="5">
    <source>
        <dbReference type="ARBA" id="ARBA00022989"/>
    </source>
</evidence>
<proteinExistence type="inferred from homology"/>
<reference evidence="11" key="2">
    <citation type="submission" date="2016-08" db="EMBL/GenBank/DDBJ databases">
        <title>Discovery of first anaerobic lithoheterotrophic haloarchae widely represented in hypersaline habitats.</title>
        <authorList>
            <person name="Sorokin D.Y."/>
            <person name="Kublanov I.V."/>
            <person name="Roman P."/>
            <person name="Sinninghe Damste J.S."/>
            <person name="Golyshin P.N."/>
            <person name="Rojo D."/>
            <person name="Ciordia S."/>
            <person name="Mena Md.C."/>
            <person name="Ferrer M."/>
            <person name="Smedile F."/>
            <person name="Messina E."/>
            <person name="La Cono V."/>
            <person name="Yakimov M.M."/>
        </authorList>
    </citation>
    <scope>NUCLEOTIDE SEQUENCE [LARGE SCALE GENOMIC DNA]</scope>
    <source>
        <strain evidence="11">HSR6</strain>
    </source>
</reference>
<keyword evidence="5 7" id="KW-1133">Transmembrane helix</keyword>
<protein>
    <submittedName>
        <fullName evidence="8">Polysulfide reductase NrfD</fullName>
    </submittedName>
</protein>
<evidence type="ECO:0000256" key="4">
    <source>
        <dbReference type="ARBA" id="ARBA00022692"/>
    </source>
</evidence>
<dbReference type="RefSeq" id="WP_070365402.1">
    <property type="nucleotide sequence ID" value="NZ_CP016070.1"/>
</dbReference>
<evidence type="ECO:0000313" key="9">
    <source>
        <dbReference type="EMBL" id="APE96067.1"/>
    </source>
</evidence>
<dbReference type="PANTHER" id="PTHR34856">
    <property type="entry name" value="PROTEIN NRFD"/>
    <property type="match status" value="1"/>
</dbReference>
<dbReference type="Proteomes" id="UP000186165">
    <property type="component" value="Chromosome"/>
</dbReference>
<dbReference type="AlphaFoldDB" id="A0A1D8S5V1"/>
<sequence length="331" mass="35173">MVNPLLPAEFWGLSIGIYLFLGGLAGGAYVAGAVADLLSTRHPERRDSYFATARWSMVIAVGAIAVGGVLLVSHLGEPLNVLKFWLFTNSQSWMTIGIWVIVLFTLLAFVQALWLGFGRENGFAVTLGPIDTLARVTRPSEPVRRGITAFGIAIGILLAVYTALLISAVGAVVPLWDPTWLPLLFLTSSLSIGIAAVFGLTTLTQGIIETGVETFSLADDAIILAEMGVLAVLLVTLQNGNSTAVETVQYIMQDGWLLFWGGVVGVGLVAPLVLSAALILVERRVDLHGNAKTLRRVRGAYVLKFGLVVVGGLLLRLTIIFGALNVPIIGA</sequence>
<dbReference type="EMBL" id="CP016804">
    <property type="protein sequence ID" value="APE96067.1"/>
    <property type="molecule type" value="Genomic_DNA"/>
</dbReference>
<keyword evidence="4 7" id="KW-0812">Transmembrane</keyword>
<dbReference type="KEGG" id="hhsr:HSR6_1627"/>
<dbReference type="Proteomes" id="UP000185608">
    <property type="component" value="Chromosome"/>
</dbReference>
<accession>A0A1D8S5V1</accession>
<evidence type="ECO:0000313" key="10">
    <source>
        <dbReference type="Proteomes" id="UP000185608"/>
    </source>
</evidence>
<organism evidence="8 10">
    <name type="scientific">Halodesulfurarchaeum formicicum</name>
    <dbReference type="NCBI Taxonomy" id="1873524"/>
    <lineage>
        <taxon>Archaea</taxon>
        <taxon>Methanobacteriati</taxon>
        <taxon>Methanobacteriota</taxon>
        <taxon>Stenosarchaea group</taxon>
        <taxon>Halobacteria</taxon>
        <taxon>Halobacteriales</taxon>
        <taxon>Halobacteriaceae</taxon>
        <taxon>Halodesulfurarchaeum</taxon>
    </lineage>
</organism>
<evidence type="ECO:0000256" key="7">
    <source>
        <dbReference type="SAM" id="Phobius"/>
    </source>
</evidence>
<reference evidence="9" key="3">
    <citation type="journal article" date="2017" name="ISME J.">
        <title>Discovery of anaerobic lithoheterotrophic haloarchaea, ubiquitous in hypersaline habitats.</title>
        <authorList>
            <person name="Sorokin D.Y."/>
            <person name="Messina E."/>
            <person name="Smedile F."/>
            <person name="Roman P."/>
            <person name="Damste J.S.S."/>
            <person name="Ciordia S."/>
            <person name="Mena M.C."/>
            <person name="Ferrer M."/>
            <person name="Golyshin P.N."/>
            <person name="Kublanov I.V."/>
            <person name="Samarov N.I."/>
            <person name="Toshchakov S.V."/>
            <person name="La Cono V."/>
            <person name="Yakimov M.M."/>
        </authorList>
    </citation>
    <scope>NUCLEOTIDE SEQUENCE</scope>
    <source>
        <strain evidence="9">HSR6</strain>
    </source>
</reference>
<evidence type="ECO:0000313" key="11">
    <source>
        <dbReference type="Proteomes" id="UP000186165"/>
    </source>
</evidence>
<keyword evidence="11" id="KW-1185">Reference proteome</keyword>
<dbReference type="Gene3D" id="1.20.1630.10">
    <property type="entry name" value="Formate dehydrogenase/DMSO reductase domain"/>
    <property type="match status" value="1"/>
</dbReference>
<feature type="transmembrane region" description="Helical" evidence="7">
    <location>
        <begin position="257"/>
        <end position="281"/>
    </location>
</feature>
<comment type="subcellular location">
    <subcellularLocation>
        <location evidence="1">Cell membrane</location>
        <topology evidence="1">Multi-pass membrane protein</topology>
    </subcellularLocation>
</comment>
<feature type="transmembrane region" description="Helical" evidence="7">
    <location>
        <begin position="15"/>
        <end position="35"/>
    </location>
</feature>
<feature type="transmembrane region" description="Helical" evidence="7">
    <location>
        <begin position="179"/>
        <end position="203"/>
    </location>
</feature>
<dbReference type="GeneID" id="30418155"/>
<reference evidence="8 10" key="1">
    <citation type="submission" date="2016-06" db="EMBL/GenBank/DDBJ databases">
        <title>Discovery of anaerobic lithoheterotrophic haloarchaeon capable of sulfur respiration by hydrogen and formate.</title>
        <authorList>
            <person name="Sorokin D.Y."/>
            <person name="Kublanov I.V."/>
            <person name="Roman P."/>
            <person name="Sinninghe Damste J.S."/>
            <person name="Golyshin P.N."/>
            <person name="Rojo D."/>
            <person name="Ciordia S."/>
            <person name="Mena Md.C."/>
            <person name="Ferrer M."/>
            <person name="Smedile F."/>
            <person name="Messina E."/>
            <person name="La Cono V."/>
            <person name="Yakimov M.M."/>
        </authorList>
    </citation>
    <scope>NUCLEOTIDE SEQUENCE [LARGE SCALE GENOMIC DNA]</scope>
    <source>
        <strain evidence="8 10">HTSR1</strain>
    </source>
</reference>
<name>A0A1D8S5V1_9EURY</name>
<gene>
    <name evidence="9" type="ORF">HSR6_1627</name>
    <name evidence="8" type="ORF">HTSR_1557</name>
</gene>
<feature type="transmembrane region" description="Helical" evidence="7">
    <location>
        <begin position="96"/>
        <end position="117"/>
    </location>
</feature>
<dbReference type="PANTHER" id="PTHR34856:SF2">
    <property type="entry name" value="PROTEIN NRFD"/>
    <property type="match status" value="1"/>
</dbReference>
<keyword evidence="3" id="KW-1003">Cell membrane</keyword>
<dbReference type="OrthoDB" id="205603at2157"/>
<keyword evidence="6 7" id="KW-0472">Membrane</keyword>
<dbReference type="Pfam" id="PF03916">
    <property type="entry name" value="NrfD"/>
    <property type="match status" value="1"/>
</dbReference>
<feature type="transmembrane region" description="Helical" evidence="7">
    <location>
        <begin position="301"/>
        <end position="324"/>
    </location>
</feature>
<dbReference type="EMBL" id="CP016070">
    <property type="protein sequence ID" value="AOW80730.1"/>
    <property type="molecule type" value="Genomic_DNA"/>
</dbReference>
<evidence type="ECO:0000256" key="6">
    <source>
        <dbReference type="ARBA" id="ARBA00023136"/>
    </source>
</evidence>
<dbReference type="InterPro" id="IPR005614">
    <property type="entry name" value="NrfD-like"/>
</dbReference>
<evidence type="ECO:0000256" key="2">
    <source>
        <dbReference type="ARBA" id="ARBA00008929"/>
    </source>
</evidence>
<dbReference type="KEGG" id="halh:HTSR_1557"/>
<dbReference type="STRING" id="1873524.HSR6_1627"/>
<evidence type="ECO:0000313" key="8">
    <source>
        <dbReference type="EMBL" id="AOW80730.1"/>
    </source>
</evidence>
<evidence type="ECO:0000256" key="3">
    <source>
        <dbReference type="ARBA" id="ARBA00022475"/>
    </source>
</evidence>
<accession>A0A1J1AE60</accession>
<comment type="similarity">
    <text evidence="2">Belongs to the NrfD family.</text>
</comment>
<feature type="transmembrane region" description="Helical" evidence="7">
    <location>
        <begin position="147"/>
        <end position="173"/>
    </location>
</feature>
<dbReference type="InterPro" id="IPR052049">
    <property type="entry name" value="Electron_transfer_protein"/>
</dbReference>